<dbReference type="EMBL" id="OX451738">
    <property type="protein sequence ID" value="CAI8605173.1"/>
    <property type="molecule type" value="Genomic_DNA"/>
</dbReference>
<organism evidence="3 4">
    <name type="scientific">Vicia faba</name>
    <name type="common">Broad bean</name>
    <name type="synonym">Faba vulgaris</name>
    <dbReference type="NCBI Taxonomy" id="3906"/>
    <lineage>
        <taxon>Eukaryota</taxon>
        <taxon>Viridiplantae</taxon>
        <taxon>Streptophyta</taxon>
        <taxon>Embryophyta</taxon>
        <taxon>Tracheophyta</taxon>
        <taxon>Spermatophyta</taxon>
        <taxon>Magnoliopsida</taxon>
        <taxon>eudicotyledons</taxon>
        <taxon>Gunneridae</taxon>
        <taxon>Pentapetalae</taxon>
        <taxon>rosids</taxon>
        <taxon>fabids</taxon>
        <taxon>Fabales</taxon>
        <taxon>Fabaceae</taxon>
        <taxon>Papilionoideae</taxon>
        <taxon>50 kb inversion clade</taxon>
        <taxon>NPAAA clade</taxon>
        <taxon>Hologalegina</taxon>
        <taxon>IRL clade</taxon>
        <taxon>Fabeae</taxon>
        <taxon>Vicia</taxon>
    </lineage>
</organism>
<feature type="compositionally biased region" description="Polar residues" evidence="1">
    <location>
        <begin position="86"/>
        <end position="96"/>
    </location>
</feature>
<evidence type="ECO:0000259" key="2">
    <source>
        <dbReference type="Pfam" id="PF13963"/>
    </source>
</evidence>
<proteinExistence type="predicted"/>
<dbReference type="InterPro" id="IPR029480">
    <property type="entry name" value="Transpos_assoc"/>
</dbReference>
<feature type="region of interest" description="Disordered" evidence="1">
    <location>
        <begin position="584"/>
        <end position="639"/>
    </location>
</feature>
<dbReference type="PANTHER" id="PTHR10775:SF180">
    <property type="entry name" value="TRANSPOSON, EN_SPM-LIKE, TRANSPOSASE-ASSOCIATED DOMAIN PROTEIN-RELATED"/>
    <property type="match status" value="1"/>
</dbReference>
<accession>A0AAV1A7S7</accession>
<dbReference type="AlphaFoldDB" id="A0AAV1A7S7"/>
<gene>
    <name evidence="3" type="ORF">VFH_III170160</name>
</gene>
<sequence length="648" mass="73424">MDKTWMYSNRLSKEYENGVSEFVKFAVAHAEDPGRMTCPCLCCCYGNRVDAVQLASHLIRYGIDRSYTCWNMHGEKSDGNDESGDNRTYASNDNGTDTYDYDRVEEIAEALEEDLNDCPKMFKRRAMDKSFTELLALMKDMLPEDNILSNRTYEAKKMLYSIGMSYDKIHACPKDYVLFRNEYASLNECPKCGAPRYKKKLSPTKFLWYFPIIPRFRRMYRSETDSRHLTWHADERIVDGKFRHPADSPQWMKIDNDYPEFGKDTRNLRLALSTDGMNPHGNDIDVYLEPLIEDLKILWENGVEVYDGYRKESFNLRAMLFGTINDFPAYGNLSGYSIKGEKACPICEDGTDTMRLKLCQKNVFLGHRRFLNSKHQYRGWRKAFNGDTEQRRAPPGLTGDQLFEKVKDVSIQFGKPFAHKVVTASSTPNKVESTTSKYVNMEKSENQGDASSQGATPLPTFHASFVDLPNLSASIYSIQLCNRLRDFLKSCPLTGPPSPVAELVIAISDFQARILSMLESDVSGYEPELDKFSIVSAGPVDRLLKEGPALDAADAESRVIGSGAAGQPCTRPSVAPFLTITKPQQVPRRRSRRETQHLRLKPTVCPSKPRPLTIGETRSISSSNTTTSSRLKTPPDLFLPCHLRRTSA</sequence>
<dbReference type="PANTHER" id="PTHR10775">
    <property type="entry name" value="OS08G0208400 PROTEIN"/>
    <property type="match status" value="1"/>
</dbReference>
<protein>
    <recommendedName>
        <fullName evidence="2">Transposase-associated domain-containing protein</fullName>
    </recommendedName>
</protein>
<evidence type="ECO:0000313" key="3">
    <source>
        <dbReference type="EMBL" id="CAI8605173.1"/>
    </source>
</evidence>
<name>A0AAV1A7S7_VICFA</name>
<dbReference type="Pfam" id="PF02992">
    <property type="entry name" value="Transposase_21"/>
    <property type="match status" value="1"/>
</dbReference>
<reference evidence="3 4" key="1">
    <citation type="submission" date="2023-01" db="EMBL/GenBank/DDBJ databases">
        <authorList>
            <person name="Kreplak J."/>
        </authorList>
    </citation>
    <scope>NUCLEOTIDE SEQUENCE [LARGE SCALE GENOMIC DNA]</scope>
</reference>
<feature type="domain" description="Transposase-associated" evidence="2">
    <location>
        <begin position="3"/>
        <end position="75"/>
    </location>
</feature>
<feature type="region of interest" description="Disordered" evidence="1">
    <location>
        <begin position="77"/>
        <end position="96"/>
    </location>
</feature>
<dbReference type="Pfam" id="PF13963">
    <property type="entry name" value="Transpos_assoc"/>
    <property type="match status" value="1"/>
</dbReference>
<evidence type="ECO:0000313" key="4">
    <source>
        <dbReference type="Proteomes" id="UP001157006"/>
    </source>
</evidence>
<dbReference type="Proteomes" id="UP001157006">
    <property type="component" value="Chromosome 3"/>
</dbReference>
<evidence type="ECO:0000256" key="1">
    <source>
        <dbReference type="SAM" id="MobiDB-lite"/>
    </source>
</evidence>
<keyword evidence="4" id="KW-1185">Reference proteome</keyword>
<feature type="compositionally biased region" description="Low complexity" evidence="1">
    <location>
        <begin position="617"/>
        <end position="629"/>
    </location>
</feature>
<dbReference type="InterPro" id="IPR004242">
    <property type="entry name" value="Transposase_21"/>
</dbReference>